<feature type="region of interest" description="Disordered" evidence="1">
    <location>
        <begin position="135"/>
        <end position="168"/>
    </location>
</feature>
<dbReference type="SUPFAM" id="SSF103642">
    <property type="entry name" value="Sec-C motif"/>
    <property type="match status" value="1"/>
</dbReference>
<accession>A0ABN8W0H7</accession>
<protein>
    <submittedName>
        <fullName evidence="3">SEC-C motif domain protein</fullName>
    </submittedName>
</protein>
<proteinExistence type="predicted"/>
<organism evidence="3 4">
    <name type="scientific">Nitrospina watsonii</name>
    <dbReference type="NCBI Taxonomy" id="1323948"/>
    <lineage>
        <taxon>Bacteria</taxon>
        <taxon>Pseudomonadati</taxon>
        <taxon>Nitrospinota/Tectimicrobiota group</taxon>
        <taxon>Nitrospinota</taxon>
        <taxon>Nitrospinia</taxon>
        <taxon>Nitrospinales</taxon>
        <taxon>Nitrospinaceae</taxon>
        <taxon>Nitrospina</taxon>
    </lineage>
</organism>
<dbReference type="InterPro" id="IPR032710">
    <property type="entry name" value="NTF2-like_dom_sf"/>
</dbReference>
<feature type="compositionally biased region" description="Basic and acidic residues" evidence="1">
    <location>
        <begin position="140"/>
        <end position="160"/>
    </location>
</feature>
<gene>
    <name evidence="3" type="ORF">NSPWAT_2661</name>
</gene>
<dbReference type="PANTHER" id="PTHR33747:SF1">
    <property type="entry name" value="ADENYLATE CYCLASE-ASSOCIATED CAP C-TERMINAL DOMAIN-CONTAINING PROTEIN"/>
    <property type="match status" value="1"/>
</dbReference>
<evidence type="ECO:0000313" key="3">
    <source>
        <dbReference type="EMBL" id="CAI2719517.1"/>
    </source>
</evidence>
<dbReference type="InterPro" id="IPR004027">
    <property type="entry name" value="SEC_C_motif"/>
</dbReference>
<feature type="domain" description="YchJ-like middle NTF2-like" evidence="2">
    <location>
        <begin position="28"/>
        <end position="126"/>
    </location>
</feature>
<dbReference type="InterPro" id="IPR048469">
    <property type="entry name" value="YchJ-like_M"/>
</dbReference>
<dbReference type="Gene3D" id="3.10.450.50">
    <property type="match status" value="1"/>
</dbReference>
<dbReference type="RefSeq" id="WP_282012346.1">
    <property type="nucleotide sequence ID" value="NZ_OX336137.1"/>
</dbReference>
<evidence type="ECO:0000256" key="1">
    <source>
        <dbReference type="SAM" id="MobiDB-lite"/>
    </source>
</evidence>
<dbReference type="PANTHER" id="PTHR33747">
    <property type="entry name" value="UPF0225 PROTEIN SCO1677"/>
    <property type="match status" value="1"/>
</dbReference>
<dbReference type="Proteomes" id="UP001157733">
    <property type="component" value="Chromosome"/>
</dbReference>
<sequence length="178" mass="19850">MKDCPCGLDSPYTDCCGRLIRGSGYADTAEDLMRARYSAFVQKEWKFLVNTLCAEEREDKTVKDFEEGLGPVMWNQLEIHGTRRGGQGDDAGTVEFVAQYTEEGVEKSLHETASFLKENGRWVYSEARSKSHVHAAGQECGHEPAESKKPFVRDQPKVGRNDPCTCGSGKKFKKCCGK</sequence>
<evidence type="ECO:0000259" key="2">
    <source>
        <dbReference type="Pfam" id="PF17775"/>
    </source>
</evidence>
<dbReference type="Pfam" id="PF17775">
    <property type="entry name" value="YchJ_M-like"/>
    <property type="match status" value="1"/>
</dbReference>
<dbReference type="SUPFAM" id="SSF54427">
    <property type="entry name" value="NTF2-like"/>
    <property type="match status" value="1"/>
</dbReference>
<reference evidence="3 4" key="1">
    <citation type="submission" date="2022-09" db="EMBL/GenBank/DDBJ databases">
        <authorList>
            <person name="Kop L."/>
        </authorList>
    </citation>
    <scope>NUCLEOTIDE SEQUENCE [LARGE SCALE GENOMIC DNA]</scope>
    <source>
        <strain evidence="3 4">347</strain>
    </source>
</reference>
<name>A0ABN8W0H7_9BACT</name>
<dbReference type="EMBL" id="OX336137">
    <property type="protein sequence ID" value="CAI2719517.1"/>
    <property type="molecule type" value="Genomic_DNA"/>
</dbReference>
<keyword evidence="4" id="KW-1185">Reference proteome</keyword>
<evidence type="ECO:0000313" key="4">
    <source>
        <dbReference type="Proteomes" id="UP001157733"/>
    </source>
</evidence>
<dbReference type="Pfam" id="PF02810">
    <property type="entry name" value="SEC-C"/>
    <property type="match status" value="1"/>
</dbReference>